<organism evidence="1 2">
    <name type="scientific">Hansschlegelia beijingensis</name>
    <dbReference type="NCBI Taxonomy" id="1133344"/>
    <lineage>
        <taxon>Bacteria</taxon>
        <taxon>Pseudomonadati</taxon>
        <taxon>Pseudomonadota</taxon>
        <taxon>Alphaproteobacteria</taxon>
        <taxon>Hyphomicrobiales</taxon>
        <taxon>Methylopilaceae</taxon>
        <taxon>Hansschlegelia</taxon>
    </lineage>
</organism>
<dbReference type="Gene3D" id="3.30.300.20">
    <property type="match status" value="1"/>
</dbReference>
<dbReference type="InterPro" id="IPR015946">
    <property type="entry name" value="KH_dom-like_a/b"/>
</dbReference>
<keyword evidence="2" id="KW-1185">Reference proteome</keyword>
<dbReference type="Proteomes" id="UP000528964">
    <property type="component" value="Unassembled WGS sequence"/>
</dbReference>
<dbReference type="InterPro" id="IPR036102">
    <property type="entry name" value="OsmC/Ohrsf"/>
</dbReference>
<evidence type="ECO:0000313" key="2">
    <source>
        <dbReference type="Proteomes" id="UP000528964"/>
    </source>
</evidence>
<comment type="caution">
    <text evidence="1">The sequence shown here is derived from an EMBL/GenBank/DDBJ whole genome shotgun (WGS) entry which is preliminary data.</text>
</comment>
<reference evidence="1 2" key="1">
    <citation type="submission" date="2020-08" db="EMBL/GenBank/DDBJ databases">
        <title>Genomic Encyclopedia of Type Strains, Phase IV (KMG-IV): sequencing the most valuable type-strain genomes for metagenomic binning, comparative biology and taxonomic classification.</title>
        <authorList>
            <person name="Goeker M."/>
        </authorList>
    </citation>
    <scope>NUCLEOTIDE SEQUENCE [LARGE SCALE GENOMIC DNA]</scope>
    <source>
        <strain evidence="1 2">DSM 25481</strain>
    </source>
</reference>
<name>A0A7W6GEA3_9HYPH</name>
<dbReference type="SUPFAM" id="SSF82784">
    <property type="entry name" value="OsmC-like"/>
    <property type="match status" value="1"/>
</dbReference>
<protein>
    <submittedName>
        <fullName evidence="1">Putative OsmC-like protein</fullName>
    </submittedName>
</protein>
<gene>
    <name evidence="1" type="ORF">GGR24_000320</name>
</gene>
<dbReference type="AlphaFoldDB" id="A0A7W6GEA3"/>
<dbReference type="EMBL" id="JACIDR010000001">
    <property type="protein sequence ID" value="MBB3971687.1"/>
    <property type="molecule type" value="Genomic_DNA"/>
</dbReference>
<dbReference type="RefSeq" id="WP_183393543.1">
    <property type="nucleotide sequence ID" value="NZ_JACIDR010000001.1"/>
</dbReference>
<evidence type="ECO:0000313" key="1">
    <source>
        <dbReference type="EMBL" id="MBB3971687.1"/>
    </source>
</evidence>
<dbReference type="Pfam" id="PF02566">
    <property type="entry name" value="OsmC"/>
    <property type="match status" value="1"/>
</dbReference>
<proteinExistence type="predicted"/>
<sequence>MTTEARIRIRQIDGYRFMVDFGAAIPDLLVDEAAPIGDDAGPHPEQLLVASVANCLCASLVFALGKYKQDAGDVQAEASCRVARNAENRLRVEGIDVAITLGASADQMPRADSAISQFQRFCTVSESVQTGVPVSVVVRDREGRLLT</sequence>
<dbReference type="InterPro" id="IPR003718">
    <property type="entry name" value="OsmC/Ohr_fam"/>
</dbReference>
<accession>A0A7W6GEA3</accession>